<dbReference type="GO" id="GO:0016787">
    <property type="term" value="F:hydrolase activity"/>
    <property type="evidence" value="ECO:0007669"/>
    <property type="project" value="UniProtKB-KW"/>
</dbReference>
<evidence type="ECO:0000256" key="5">
    <source>
        <dbReference type="ARBA" id="ARBA00022806"/>
    </source>
</evidence>
<keyword evidence="5" id="KW-0347">Helicase</keyword>
<evidence type="ECO:0000256" key="3">
    <source>
        <dbReference type="ARBA" id="ARBA00022741"/>
    </source>
</evidence>
<dbReference type="PROSITE" id="PS51192">
    <property type="entry name" value="HELICASE_ATP_BIND_1"/>
    <property type="match status" value="1"/>
</dbReference>
<dbReference type="CDD" id="cd17920">
    <property type="entry name" value="DEXHc_RecQ"/>
    <property type="match status" value="1"/>
</dbReference>
<comment type="similarity">
    <text evidence="1">Belongs to the helicase family. RecQ subfamily.</text>
</comment>
<feature type="domain" description="Helicase ATP-binding" evidence="11">
    <location>
        <begin position="761"/>
        <end position="934"/>
    </location>
</feature>
<proteinExistence type="inferred from homology"/>
<dbReference type="SMART" id="SM00487">
    <property type="entry name" value="DEXDc"/>
    <property type="match status" value="1"/>
</dbReference>
<evidence type="ECO:0000313" key="14">
    <source>
        <dbReference type="Proteomes" id="UP000266861"/>
    </source>
</evidence>
<dbReference type="PANTHER" id="PTHR13710:SF105">
    <property type="entry name" value="ATP-DEPENDENT DNA HELICASE Q1"/>
    <property type="match status" value="1"/>
</dbReference>
<evidence type="ECO:0000256" key="10">
    <source>
        <dbReference type="ARBA" id="ARBA00034808"/>
    </source>
</evidence>
<keyword evidence="6" id="KW-0067">ATP-binding</keyword>
<keyword evidence="7" id="KW-0238">DNA-binding</keyword>
<dbReference type="PROSITE" id="PS51194">
    <property type="entry name" value="HELICASE_CTER"/>
    <property type="match status" value="1"/>
</dbReference>
<evidence type="ECO:0000313" key="13">
    <source>
        <dbReference type="EMBL" id="RHZ54578.1"/>
    </source>
</evidence>
<dbReference type="Proteomes" id="UP000266861">
    <property type="component" value="Unassembled WGS sequence"/>
</dbReference>
<keyword evidence="8" id="KW-0413">Isomerase</keyword>
<dbReference type="EMBL" id="PQFF01000377">
    <property type="protein sequence ID" value="RHZ54578.1"/>
    <property type="molecule type" value="Genomic_DNA"/>
</dbReference>
<dbReference type="GO" id="GO:0000724">
    <property type="term" value="P:double-strand break repair via homologous recombination"/>
    <property type="evidence" value="ECO:0007669"/>
    <property type="project" value="TreeGrafter"/>
</dbReference>
<dbReference type="GO" id="GO:0005694">
    <property type="term" value="C:chromosome"/>
    <property type="evidence" value="ECO:0007669"/>
    <property type="project" value="TreeGrafter"/>
</dbReference>
<dbReference type="STRING" id="1348612.A0A397GY77"/>
<comment type="catalytic activity">
    <reaction evidence="9">
        <text>Couples ATP hydrolysis with the unwinding of duplex DNA by translocating in the 3'-5' direction.</text>
        <dbReference type="EC" id="5.6.2.4"/>
    </reaction>
</comment>
<dbReference type="InterPro" id="IPR004589">
    <property type="entry name" value="DNA_helicase_ATP-dep_RecQ"/>
</dbReference>
<dbReference type="SUPFAM" id="SSF52540">
    <property type="entry name" value="P-loop containing nucleoside triphosphate hydrolases"/>
    <property type="match status" value="1"/>
</dbReference>
<dbReference type="GO" id="GO:0003677">
    <property type="term" value="F:DNA binding"/>
    <property type="evidence" value="ECO:0007669"/>
    <property type="project" value="UniProtKB-KW"/>
</dbReference>
<evidence type="ECO:0000256" key="1">
    <source>
        <dbReference type="ARBA" id="ARBA00005446"/>
    </source>
</evidence>
<comment type="caution">
    <text evidence="13">The sequence shown here is derived from an EMBL/GenBank/DDBJ whole genome shotgun (WGS) entry which is preliminary data.</text>
</comment>
<gene>
    <name evidence="13" type="ORF">Glove_426g44</name>
</gene>
<dbReference type="InterPro" id="IPR001650">
    <property type="entry name" value="Helicase_C-like"/>
</dbReference>
<keyword evidence="2" id="KW-0479">Metal-binding</keyword>
<dbReference type="Pfam" id="PF16124">
    <property type="entry name" value="RecQ_Zn_bind"/>
    <property type="match status" value="2"/>
</dbReference>
<dbReference type="InterPro" id="IPR011545">
    <property type="entry name" value="DEAD/DEAH_box_helicase_dom"/>
</dbReference>
<dbReference type="InterPro" id="IPR027417">
    <property type="entry name" value="P-loop_NTPase"/>
</dbReference>
<dbReference type="OrthoDB" id="10261556at2759"/>
<dbReference type="SMART" id="SM00490">
    <property type="entry name" value="HELICc"/>
    <property type="match status" value="1"/>
</dbReference>
<dbReference type="NCBIfam" id="TIGR00614">
    <property type="entry name" value="recQ_fam"/>
    <property type="match status" value="1"/>
</dbReference>
<dbReference type="EC" id="5.6.2.4" evidence="10"/>
<evidence type="ECO:0000256" key="6">
    <source>
        <dbReference type="ARBA" id="ARBA00022840"/>
    </source>
</evidence>
<dbReference type="Pfam" id="PF00271">
    <property type="entry name" value="Helicase_C"/>
    <property type="match status" value="1"/>
</dbReference>
<dbReference type="InterPro" id="IPR014001">
    <property type="entry name" value="Helicase_ATP-bd"/>
</dbReference>
<dbReference type="InterPro" id="IPR036388">
    <property type="entry name" value="WH-like_DNA-bd_sf"/>
</dbReference>
<accession>A0A397GY77</accession>
<protein>
    <recommendedName>
        <fullName evidence="10">DNA 3'-5' helicase</fullName>
        <ecNumber evidence="10">5.6.2.4</ecNumber>
    </recommendedName>
</protein>
<dbReference type="Pfam" id="PF00270">
    <property type="entry name" value="DEAD"/>
    <property type="match status" value="1"/>
</dbReference>
<dbReference type="GO" id="GO:0005524">
    <property type="term" value="F:ATP binding"/>
    <property type="evidence" value="ECO:0007669"/>
    <property type="project" value="UniProtKB-KW"/>
</dbReference>
<dbReference type="GO" id="GO:0046872">
    <property type="term" value="F:metal ion binding"/>
    <property type="evidence" value="ECO:0007669"/>
    <property type="project" value="UniProtKB-KW"/>
</dbReference>
<dbReference type="GO" id="GO:0009378">
    <property type="term" value="F:four-way junction helicase activity"/>
    <property type="evidence" value="ECO:0007669"/>
    <property type="project" value="TreeGrafter"/>
</dbReference>
<evidence type="ECO:0000256" key="9">
    <source>
        <dbReference type="ARBA" id="ARBA00034617"/>
    </source>
</evidence>
<evidence type="ECO:0000256" key="8">
    <source>
        <dbReference type="ARBA" id="ARBA00023235"/>
    </source>
</evidence>
<organism evidence="13 14">
    <name type="scientific">Diversispora epigaea</name>
    <dbReference type="NCBI Taxonomy" id="1348612"/>
    <lineage>
        <taxon>Eukaryota</taxon>
        <taxon>Fungi</taxon>
        <taxon>Fungi incertae sedis</taxon>
        <taxon>Mucoromycota</taxon>
        <taxon>Glomeromycotina</taxon>
        <taxon>Glomeromycetes</taxon>
        <taxon>Diversisporales</taxon>
        <taxon>Diversisporaceae</taxon>
        <taxon>Diversispora</taxon>
    </lineage>
</organism>
<evidence type="ECO:0000256" key="4">
    <source>
        <dbReference type="ARBA" id="ARBA00022801"/>
    </source>
</evidence>
<evidence type="ECO:0000256" key="7">
    <source>
        <dbReference type="ARBA" id="ARBA00023125"/>
    </source>
</evidence>
<dbReference type="InterPro" id="IPR032284">
    <property type="entry name" value="RecQ_Zn-bd"/>
</dbReference>
<sequence length="1381" mass="159870">MAIKWAVLDSVLIIKRPRNKLKKFFEGANSVSERSHWSEVLLTSNNKYQVFSRSNRSKFILDFSQQWQVSNVHEKLQEERFYYIKVDNIKTWIPIIPGYTIYTVFGNNLFKLYIEYDDQQLLFSWVDYGTDENDLSTPISSNSQPDRFQSLIKYLKLQGKISIPFTMGINISEIARKLKMCVYKKYPGLFPEFQISAKIYEETEKMIGTVEKKGKRLRSELQSTSTGELIRDGVYITSNTKSVIQHDHYIGVEEDDDDDDENKLLTSTIDEIIETANLGSTLLISTEQYLSLILQQSCDSYGNTKIINKKWNISTAGFSIKIIIICRVCKTIKEFTNESVETNLNACIATAGLVGGINRQSLQIALACSGITSQFCKTSYYNYQVTTFETIISAAEVSAEIALQDVISHYKEQKKNTLPVSFDCSWSHVLVNQIFADLKHVTKNIRKNLLNKYPQWREFEQHIMQYFTSCVYAAGILKSDSENCHIQEKDIRHIQTEGLFQHLCNNHEICWPEVCWIKNNPEIQLSEPTLRSYAPQQREKFKSMLETIFRLPINQGIGTKTRTSQNEAFNRLKLVYLDKRIDYWKTYPVRHSLAILHNNEGICEMLNIARSACNTILSDQDYINISKIETERNQKRLHNITNIQKRNQERANELKNKREDLETIDWSQELIPYGKKAQNNIENDQFYPSFASKIPDFDETTKCISCHSFPKCTAKGFCRVCKFYIENRMWDKIVDKNYKPQIEKPDNINIETIIRSALHAIQSFLQNRDTIVIKQTGGGKSLCYALAALISQRITVVFSPLKALIDDQVMELIKIGIPCGGLYASTEQPARYQKKVLEEIACGLTRVLFTTPEKFQLNIGFRSMLQRYGAINGIRFVIDEAHCILDQENFRKSWSYLKNLKELFSSAPILLLTATCLFTDLQEIIIRLGINNQQVSLIRNITFENNNIIYEVRKKKEIKEKLLEEIVNIYNEIENGRCIIYCPSIKSCETIFNELQNRISKEIITIYHSKLSDKQKTSALLDWKSKKNQIIIVTNAFGMGINVPDVRVVIHTSFPISMGNLVQESGRAGRDGLPAKSIVMYSRKDIRTIMGIYSDGLSNEENEEIQNIEHNKYLSKAKQKIREVLFYCSSIYQCRKKIIIDYFAWPEDSSSNECNICDNCLRRINDKPVQIDVQTDVKKILEIVETVTKNEEIQNIEHNKYLSKAKQKIREVLFYCSSIYQCRKKIIIDYFAWPEDSSSNECNICDNCLRRINDKPVQIDVQTDVKKILEIVETVTSQKQQITRNNIIDIFRQSQAKEVKNQFGELSVYLEKFSRKTKTKEDAFLLLDDMILRGLIKENIILTKLASTQTLICSVFILGITDEAITKTYIENWKYFIKTGR</sequence>
<keyword evidence="14" id="KW-1185">Reference proteome</keyword>
<dbReference type="GO" id="GO:0043138">
    <property type="term" value="F:3'-5' DNA helicase activity"/>
    <property type="evidence" value="ECO:0007669"/>
    <property type="project" value="UniProtKB-EC"/>
</dbReference>
<name>A0A397GY77_9GLOM</name>
<evidence type="ECO:0000259" key="11">
    <source>
        <dbReference type="PROSITE" id="PS51192"/>
    </source>
</evidence>
<keyword evidence="3" id="KW-0547">Nucleotide-binding</keyword>
<evidence type="ECO:0000256" key="2">
    <source>
        <dbReference type="ARBA" id="ARBA00022723"/>
    </source>
</evidence>
<feature type="domain" description="Helicase C-terminal" evidence="12">
    <location>
        <begin position="965"/>
        <end position="1125"/>
    </location>
</feature>
<dbReference type="Gene3D" id="1.10.10.10">
    <property type="entry name" value="Winged helix-like DNA-binding domain superfamily/Winged helix DNA-binding domain"/>
    <property type="match status" value="1"/>
</dbReference>
<dbReference type="GO" id="GO:0005737">
    <property type="term" value="C:cytoplasm"/>
    <property type="evidence" value="ECO:0007669"/>
    <property type="project" value="TreeGrafter"/>
</dbReference>
<dbReference type="Gene3D" id="3.40.50.300">
    <property type="entry name" value="P-loop containing nucleotide triphosphate hydrolases"/>
    <property type="match status" value="2"/>
</dbReference>
<evidence type="ECO:0000259" key="12">
    <source>
        <dbReference type="PROSITE" id="PS51194"/>
    </source>
</evidence>
<dbReference type="PANTHER" id="PTHR13710">
    <property type="entry name" value="DNA HELICASE RECQ FAMILY MEMBER"/>
    <property type="match status" value="1"/>
</dbReference>
<reference evidence="13 14" key="1">
    <citation type="submission" date="2018-08" db="EMBL/GenBank/DDBJ databases">
        <title>Genome and evolution of the arbuscular mycorrhizal fungus Diversispora epigaea (formerly Glomus versiforme) and its bacterial endosymbionts.</title>
        <authorList>
            <person name="Sun X."/>
            <person name="Fei Z."/>
            <person name="Harrison M."/>
        </authorList>
    </citation>
    <scope>NUCLEOTIDE SEQUENCE [LARGE SCALE GENOMIC DNA]</scope>
    <source>
        <strain evidence="13 14">IT104</strain>
    </source>
</reference>
<keyword evidence="4" id="KW-0378">Hydrolase</keyword>